<organism evidence="4 5">
    <name type="scientific">Podarcis lilfordi</name>
    <name type="common">Lilford's wall lizard</name>
    <dbReference type="NCBI Taxonomy" id="74358"/>
    <lineage>
        <taxon>Eukaryota</taxon>
        <taxon>Metazoa</taxon>
        <taxon>Chordata</taxon>
        <taxon>Craniata</taxon>
        <taxon>Vertebrata</taxon>
        <taxon>Euteleostomi</taxon>
        <taxon>Lepidosauria</taxon>
        <taxon>Squamata</taxon>
        <taxon>Bifurcata</taxon>
        <taxon>Unidentata</taxon>
        <taxon>Episquamata</taxon>
        <taxon>Laterata</taxon>
        <taxon>Lacertibaenia</taxon>
        <taxon>Lacertidae</taxon>
        <taxon>Podarcis</taxon>
    </lineage>
</organism>
<dbReference type="AlphaFoldDB" id="A0AA35K570"/>
<evidence type="ECO:0000313" key="4">
    <source>
        <dbReference type="EMBL" id="CAI5770538.1"/>
    </source>
</evidence>
<dbReference type="GO" id="GO:0005815">
    <property type="term" value="C:microtubule organizing center"/>
    <property type="evidence" value="ECO:0007669"/>
    <property type="project" value="TreeGrafter"/>
</dbReference>
<feature type="region of interest" description="Disordered" evidence="2">
    <location>
        <begin position="1"/>
        <end position="39"/>
    </location>
</feature>
<dbReference type="Proteomes" id="UP001178461">
    <property type="component" value="Chromosome 3"/>
</dbReference>
<evidence type="ECO:0000256" key="1">
    <source>
        <dbReference type="SAM" id="Coils"/>
    </source>
</evidence>
<gene>
    <name evidence="4" type="ORF">PODLI_1B038672</name>
</gene>
<dbReference type="InterPro" id="IPR026081">
    <property type="entry name" value="DISC1"/>
</dbReference>
<dbReference type="GO" id="GO:0001764">
    <property type="term" value="P:neuron migration"/>
    <property type="evidence" value="ECO:0007669"/>
    <property type="project" value="TreeGrafter"/>
</dbReference>
<name>A0AA35K570_9SAUR</name>
<evidence type="ECO:0000313" key="5">
    <source>
        <dbReference type="Proteomes" id="UP001178461"/>
    </source>
</evidence>
<dbReference type="GO" id="GO:0005874">
    <property type="term" value="C:microtubule"/>
    <property type="evidence" value="ECO:0007669"/>
    <property type="project" value="TreeGrafter"/>
</dbReference>
<proteinExistence type="predicted"/>
<dbReference type="EMBL" id="OX395128">
    <property type="protein sequence ID" value="CAI5770538.1"/>
    <property type="molecule type" value="Genomic_DNA"/>
</dbReference>
<dbReference type="Pfam" id="PF02151">
    <property type="entry name" value="UVR"/>
    <property type="match status" value="1"/>
</dbReference>
<reference evidence="4" key="1">
    <citation type="submission" date="2022-12" db="EMBL/GenBank/DDBJ databases">
        <authorList>
            <person name="Alioto T."/>
            <person name="Alioto T."/>
            <person name="Gomez Garrido J."/>
        </authorList>
    </citation>
    <scope>NUCLEOTIDE SEQUENCE</scope>
</reference>
<keyword evidence="5" id="KW-1185">Reference proteome</keyword>
<feature type="coiled-coil region" evidence="1">
    <location>
        <begin position="473"/>
        <end position="507"/>
    </location>
</feature>
<keyword evidence="1" id="KW-0175">Coiled coil</keyword>
<dbReference type="PANTHER" id="PTHR14332">
    <property type="entry name" value="DISRUPTED IN SCHIZOPHRENIA 1 PROTEIN"/>
    <property type="match status" value="1"/>
</dbReference>
<accession>A0AA35K570</accession>
<feature type="compositionally biased region" description="Gly residues" evidence="2">
    <location>
        <begin position="1"/>
        <end position="10"/>
    </location>
</feature>
<protein>
    <submittedName>
        <fullName evidence="4">QUALITY PROTEIN: disrupted in schizophrenia 1</fullName>
    </submittedName>
</protein>
<feature type="coiled-coil region" evidence="1">
    <location>
        <begin position="622"/>
        <end position="684"/>
    </location>
</feature>
<dbReference type="GO" id="GO:0045111">
    <property type="term" value="C:intermediate filament cytoskeleton"/>
    <property type="evidence" value="ECO:0007669"/>
    <property type="project" value="TreeGrafter"/>
</dbReference>
<dbReference type="PANTHER" id="PTHR14332:SF3">
    <property type="entry name" value="DISRUPTED IN SCHIZOPHRENIA 1 PROTEIN"/>
    <property type="match status" value="1"/>
</dbReference>
<feature type="compositionally biased region" description="Basic and acidic residues" evidence="2">
    <location>
        <begin position="12"/>
        <end position="27"/>
    </location>
</feature>
<feature type="region of interest" description="Disordered" evidence="2">
    <location>
        <begin position="179"/>
        <end position="211"/>
    </location>
</feature>
<evidence type="ECO:0000259" key="3">
    <source>
        <dbReference type="Pfam" id="PF02151"/>
    </source>
</evidence>
<feature type="compositionally biased region" description="Basic and acidic residues" evidence="2">
    <location>
        <begin position="183"/>
        <end position="206"/>
    </location>
</feature>
<dbReference type="InterPro" id="IPR001943">
    <property type="entry name" value="UVR_dom"/>
</dbReference>
<feature type="coiled-coil region" evidence="1">
    <location>
        <begin position="388"/>
        <end position="415"/>
    </location>
</feature>
<feature type="domain" description="UVR" evidence="3">
    <location>
        <begin position="373"/>
        <end position="408"/>
    </location>
</feature>
<evidence type="ECO:0000256" key="2">
    <source>
        <dbReference type="SAM" id="MobiDB-lite"/>
    </source>
</evidence>
<sequence>MWSGSGGGPSGDLRRRTPESSEPKAEVQDGSLPAGSFHKKRVVKRPGYMRTEVLQQIGCQPLSVCEPFGPKGLEHNGRKHYREFKNCFLKRQCKNDTLHCNACVNSPSVSPDVATGSPTAGNKADSLRPLADFRVPESEDLIQPVCPVVAIYKRDLLPVSSSSSQQTNLLDSVKETAFPGGTQEKERMHALDQKEENNKQESESKDMPCSSFSPQDHFNSSFSFIQLSLNSACETNGIGGPVDCREPKEAWQTCKTGRAENVNLHVPWEGQRTSGKELWASSISLCSKDHKCPRETAEDDKVLDCESHSLSHSNAAFSCSTESLEAASAGSSVTSGYESSNTVSDHSWDSLMKKYEPVLQDCLLGNQSILKIKSLIRKLQRLQAKAVAEGDYERADKCRRKLEELEKEKSALKFQLPSQHPSISSFLERFKAQVQVALYGEVPREEKQLLQRCEQKILNSPHHGRLLISATKRDQLLEEKAWIQKEIEILRARLAVLEAKDQQLRREIQDQDQFIQTQDCELSTLLSWVSLGELQEIGKALTETSKASQNIPCTLDLPESLKRLQEKEQSLNMSIKDTAARVCTSQKLCSTLRRKVNDIETQLPALLEAKMLAVSGGNFRMARDLVEEIKSLTAERERLEGLLNEWFTLSAKNVQKLERMKEGYKRLKEEMAQGESAFEKKLKEDILRYMEVLEEKLQSCGSQLLERVWEVDLEACQLLIRGFQLKQGGCCVSEGEESQTDEVEDTADASLSTNREQSKHFPVQDSKWSTLQCPVIQSKHQSTHWELKEEFHILTAELDDKCEKISEKLMHLEDQLQTALCGCDEDLVHILFLIVCL</sequence>
<dbReference type="GO" id="GO:0060271">
    <property type="term" value="P:cilium assembly"/>
    <property type="evidence" value="ECO:0007669"/>
    <property type="project" value="TreeGrafter"/>
</dbReference>